<dbReference type="PANTHER" id="PTHR43479:SF11">
    <property type="entry name" value="ACREF_ENVCD OPERON REPRESSOR-RELATED"/>
    <property type="match status" value="1"/>
</dbReference>
<keyword evidence="1 2" id="KW-0238">DNA-binding</keyword>
<dbReference type="EMBL" id="MEHD01000019">
    <property type="protein sequence ID" value="ODR58444.1"/>
    <property type="molecule type" value="Genomic_DNA"/>
</dbReference>
<comment type="caution">
    <text evidence="4">The sequence shown here is derived from an EMBL/GenBank/DDBJ whole genome shotgun (WGS) entry which is preliminary data.</text>
</comment>
<feature type="DNA-binding region" description="H-T-H motif" evidence="2">
    <location>
        <begin position="35"/>
        <end position="54"/>
    </location>
</feature>
<evidence type="ECO:0000259" key="3">
    <source>
        <dbReference type="PROSITE" id="PS50977"/>
    </source>
</evidence>
<dbReference type="Gene3D" id="1.10.357.10">
    <property type="entry name" value="Tetracycline Repressor, domain 2"/>
    <property type="match status" value="1"/>
</dbReference>
<name>A0ABX3ALG2_9FIRM</name>
<dbReference type="Pfam" id="PF00440">
    <property type="entry name" value="TetR_N"/>
    <property type="match status" value="1"/>
</dbReference>
<dbReference type="RefSeq" id="WP_009250167.1">
    <property type="nucleotide sequence ID" value="NZ_DBFYTW010000223.1"/>
</dbReference>
<dbReference type="InterPro" id="IPR009057">
    <property type="entry name" value="Homeodomain-like_sf"/>
</dbReference>
<dbReference type="Proteomes" id="UP000094869">
    <property type="component" value="Unassembled WGS sequence"/>
</dbReference>
<accession>A0ABX3ALG2</accession>
<evidence type="ECO:0000313" key="5">
    <source>
        <dbReference type="Proteomes" id="UP000094869"/>
    </source>
</evidence>
<protein>
    <recommendedName>
        <fullName evidence="3">HTH tetR-type domain-containing protein</fullName>
    </recommendedName>
</protein>
<reference evidence="4 5" key="1">
    <citation type="submission" date="2016-08" db="EMBL/GenBank/DDBJ databases">
        <title>Characterization of Isolates of Eisenbergiella tayi Derived from Blood Cultures, Using Whole Genome Sequencing.</title>
        <authorList>
            <person name="Bernier A.-M."/>
            <person name="Burdz T."/>
            <person name="Wiebe D."/>
            <person name="Bernard K."/>
        </authorList>
    </citation>
    <scope>NUCLEOTIDE SEQUENCE [LARGE SCALE GENOMIC DNA]</scope>
    <source>
        <strain evidence="4 5">NML120146</strain>
    </source>
</reference>
<evidence type="ECO:0000256" key="2">
    <source>
        <dbReference type="PROSITE-ProRule" id="PRU00335"/>
    </source>
</evidence>
<evidence type="ECO:0000256" key="1">
    <source>
        <dbReference type="ARBA" id="ARBA00023125"/>
    </source>
</evidence>
<dbReference type="InterPro" id="IPR050624">
    <property type="entry name" value="HTH-type_Tx_Regulator"/>
</dbReference>
<dbReference type="InterPro" id="IPR001647">
    <property type="entry name" value="HTH_TetR"/>
</dbReference>
<sequence length="202" mass="23701">MGTERKIQQRTVENRKKLLCAAYSLFVNKGYYNTNTKEIARLAGVSIGNFYNYYQDKGEIYCALLEEYSINSCKAMQDLTDQLTALENRNAYKEYLSSILHRLLDCDSDRNKFFVDAVVIAKENICVQSIISETEEKLISILESFLKKRYYNRKVNFYIRARMIYVLTDQLAKDILSVDIGQQREDYIQLFVDEIIHLSFEL</sequence>
<gene>
    <name evidence="4" type="ORF">BEI63_07980</name>
</gene>
<proteinExistence type="predicted"/>
<dbReference type="PANTHER" id="PTHR43479">
    <property type="entry name" value="ACREF/ENVCD OPERON REPRESSOR-RELATED"/>
    <property type="match status" value="1"/>
</dbReference>
<organism evidence="4 5">
    <name type="scientific">Eisenbergiella tayi</name>
    <dbReference type="NCBI Taxonomy" id="1432052"/>
    <lineage>
        <taxon>Bacteria</taxon>
        <taxon>Bacillati</taxon>
        <taxon>Bacillota</taxon>
        <taxon>Clostridia</taxon>
        <taxon>Lachnospirales</taxon>
        <taxon>Lachnospiraceae</taxon>
        <taxon>Eisenbergiella</taxon>
    </lineage>
</organism>
<dbReference type="PRINTS" id="PR00455">
    <property type="entry name" value="HTHTETR"/>
</dbReference>
<feature type="domain" description="HTH tetR-type" evidence="3">
    <location>
        <begin position="12"/>
        <end position="72"/>
    </location>
</feature>
<dbReference type="SUPFAM" id="SSF46689">
    <property type="entry name" value="Homeodomain-like"/>
    <property type="match status" value="1"/>
</dbReference>
<keyword evidence="5" id="KW-1185">Reference proteome</keyword>
<evidence type="ECO:0000313" key="4">
    <source>
        <dbReference type="EMBL" id="ODR58444.1"/>
    </source>
</evidence>
<dbReference type="PROSITE" id="PS50977">
    <property type="entry name" value="HTH_TETR_2"/>
    <property type="match status" value="1"/>
</dbReference>